<evidence type="ECO:0000256" key="1">
    <source>
        <dbReference type="SAM" id="MobiDB-lite"/>
    </source>
</evidence>
<proteinExistence type="predicted"/>
<dbReference type="RefSeq" id="WP_228300507.1">
    <property type="nucleotide sequence ID" value="NZ_AP023420.1"/>
</dbReference>
<organism evidence="2 3">
    <name type="scientific">Pusillibacter faecalis</name>
    <dbReference type="NCBI Taxonomy" id="2714358"/>
    <lineage>
        <taxon>Bacteria</taxon>
        <taxon>Bacillati</taxon>
        <taxon>Bacillota</taxon>
        <taxon>Clostridia</taxon>
        <taxon>Eubacteriales</taxon>
        <taxon>Oscillospiraceae</taxon>
        <taxon>Pusillibacter</taxon>
    </lineage>
</organism>
<dbReference type="AlphaFoldDB" id="A0A810QGH6"/>
<dbReference type="Proteomes" id="UP000679848">
    <property type="component" value="Chromosome"/>
</dbReference>
<evidence type="ECO:0000313" key="2">
    <source>
        <dbReference type="EMBL" id="BCK84671.1"/>
    </source>
</evidence>
<sequence length="51" mass="5232">MEDEKLNTGPGEEKLPEAPAPVTADGPQAPAPEQAAVSTPQQEGPDQPGPR</sequence>
<keyword evidence="3" id="KW-1185">Reference proteome</keyword>
<feature type="compositionally biased region" description="Basic and acidic residues" evidence="1">
    <location>
        <begin position="1"/>
        <end position="16"/>
    </location>
</feature>
<gene>
    <name evidence="2" type="ORF">MM59RIKEN_19900</name>
</gene>
<protein>
    <submittedName>
        <fullName evidence="2">Uncharacterized protein</fullName>
    </submittedName>
</protein>
<dbReference type="KEGG" id="pfaa:MM59RIKEN_19900"/>
<accession>A0A810QGH6</accession>
<dbReference type="EMBL" id="AP023420">
    <property type="protein sequence ID" value="BCK84671.1"/>
    <property type="molecule type" value="Genomic_DNA"/>
</dbReference>
<name>A0A810QGH6_9FIRM</name>
<reference evidence="2" key="1">
    <citation type="submission" date="2020-09" db="EMBL/GenBank/DDBJ databases">
        <title>New species isolated from human feces.</title>
        <authorList>
            <person name="Kitahara M."/>
            <person name="Shigeno Y."/>
            <person name="Shime M."/>
            <person name="Matsumoto Y."/>
            <person name="Nakamura S."/>
            <person name="Motooka D."/>
            <person name="Fukuoka S."/>
            <person name="Nishikawa H."/>
            <person name="Benno Y."/>
        </authorList>
    </citation>
    <scope>NUCLEOTIDE SEQUENCE</scope>
    <source>
        <strain evidence="2">MM59</strain>
    </source>
</reference>
<evidence type="ECO:0000313" key="3">
    <source>
        <dbReference type="Proteomes" id="UP000679848"/>
    </source>
</evidence>
<feature type="region of interest" description="Disordered" evidence="1">
    <location>
        <begin position="1"/>
        <end position="51"/>
    </location>
</feature>